<feature type="coiled-coil region" evidence="4">
    <location>
        <begin position="98"/>
        <end position="163"/>
    </location>
</feature>
<comment type="caution">
    <text evidence="8">The sequence shown here is derived from an EMBL/GenBank/DDBJ whole genome shotgun (WGS) entry which is preliminary data.</text>
</comment>
<accession>A0A5M6IJA2</accession>
<dbReference type="Pfam" id="PF25917">
    <property type="entry name" value="BSH_RND"/>
    <property type="match status" value="1"/>
</dbReference>
<evidence type="ECO:0000313" key="8">
    <source>
        <dbReference type="EMBL" id="KAA5608346.1"/>
    </source>
</evidence>
<dbReference type="InterPro" id="IPR058625">
    <property type="entry name" value="MdtA-like_BSH"/>
</dbReference>
<dbReference type="GO" id="GO:1990281">
    <property type="term" value="C:efflux pump complex"/>
    <property type="evidence" value="ECO:0007669"/>
    <property type="project" value="TreeGrafter"/>
</dbReference>
<evidence type="ECO:0000256" key="1">
    <source>
        <dbReference type="ARBA" id="ARBA00004196"/>
    </source>
</evidence>
<reference evidence="8 9" key="1">
    <citation type="submission" date="2019-09" db="EMBL/GenBank/DDBJ databases">
        <title>Genome sequence of Rhodovastum atsumiense, a diverse member of the Acetobacteraceae family of non-sulfur purple photosynthetic bacteria.</title>
        <authorList>
            <person name="Meyer T."/>
            <person name="Kyndt J."/>
        </authorList>
    </citation>
    <scope>NUCLEOTIDE SEQUENCE [LARGE SCALE GENOMIC DNA]</scope>
    <source>
        <strain evidence="8 9">DSM 21279</strain>
    </source>
</reference>
<evidence type="ECO:0000259" key="7">
    <source>
        <dbReference type="Pfam" id="PF25967"/>
    </source>
</evidence>
<dbReference type="Gene3D" id="2.40.30.170">
    <property type="match status" value="1"/>
</dbReference>
<gene>
    <name evidence="8" type="ORF">F1189_29515</name>
</gene>
<dbReference type="PROSITE" id="PS51257">
    <property type="entry name" value="PROKAR_LIPOPROTEIN"/>
    <property type="match status" value="1"/>
</dbReference>
<dbReference type="OrthoDB" id="9813967at2"/>
<feature type="domain" description="Multidrug resistance protein MdtA-like C-terminal permuted SH3" evidence="7">
    <location>
        <begin position="283"/>
        <end position="343"/>
    </location>
</feature>
<dbReference type="PANTHER" id="PTHR30469:SF38">
    <property type="entry name" value="HLYD FAMILY SECRETION PROTEIN"/>
    <property type="match status" value="1"/>
</dbReference>
<dbReference type="InterPro" id="IPR006143">
    <property type="entry name" value="RND_pump_MFP"/>
</dbReference>
<dbReference type="InterPro" id="IPR058792">
    <property type="entry name" value="Beta-barrel_RND_2"/>
</dbReference>
<feature type="domain" description="Multidrug resistance protein MdtA-like barrel-sandwich hybrid" evidence="5">
    <location>
        <begin position="59"/>
        <end position="193"/>
    </location>
</feature>
<dbReference type="GO" id="GO:0015562">
    <property type="term" value="F:efflux transmembrane transporter activity"/>
    <property type="evidence" value="ECO:0007669"/>
    <property type="project" value="TreeGrafter"/>
</dbReference>
<organism evidence="8 9">
    <name type="scientific">Rhodovastum atsumiense</name>
    <dbReference type="NCBI Taxonomy" id="504468"/>
    <lineage>
        <taxon>Bacteria</taxon>
        <taxon>Pseudomonadati</taxon>
        <taxon>Pseudomonadota</taxon>
        <taxon>Alphaproteobacteria</taxon>
        <taxon>Acetobacterales</taxon>
        <taxon>Acetobacteraceae</taxon>
        <taxon>Rhodovastum</taxon>
    </lineage>
</organism>
<dbReference type="SUPFAM" id="SSF111369">
    <property type="entry name" value="HlyD-like secretion proteins"/>
    <property type="match status" value="1"/>
</dbReference>
<dbReference type="EMBL" id="VWPK01000088">
    <property type="protein sequence ID" value="KAA5608346.1"/>
    <property type="molecule type" value="Genomic_DNA"/>
</dbReference>
<sequence>MARSRVCLVSLAVALLAGCDREPATKIVEVRPVRTIVAASQPAGEMVVLTGHVQAQDEASIGFRIAGRMIERSVNIGDRVEMGQVLAKLDPETEVNGLRSAQAALSAAQAQLTQSRAAFERQRSLLATGHTPRAQFDLAEKAMLNAQAAVDDAEAQLRIAGRRVRYTVLVADAPGTVTARGAEPGEVVQAGQMIVQLARQGGRDAVFDVPASLLRSAPADSEVTVRLTDDAAIVASGRVREVAPQADPVTRTFLVRVGLADPPGAMRLGSTVSGSVQIDTAPVVSIPASALTRVNQQPAIWIVDPNNLTVALRNIELLRFDPGTVVVAHGLEPGEIVVVAGVQALHPGQKVRLLGPQV</sequence>
<comment type="subcellular location">
    <subcellularLocation>
        <location evidence="1">Cell envelope</location>
    </subcellularLocation>
</comment>
<dbReference type="RefSeq" id="WP_150045455.1">
    <property type="nucleotide sequence ID" value="NZ_OW485601.1"/>
</dbReference>
<dbReference type="Gene3D" id="2.40.420.20">
    <property type="match status" value="1"/>
</dbReference>
<dbReference type="AlphaFoldDB" id="A0A5M6IJA2"/>
<dbReference type="Gene3D" id="1.10.287.470">
    <property type="entry name" value="Helix hairpin bin"/>
    <property type="match status" value="1"/>
</dbReference>
<dbReference type="Pfam" id="PF25967">
    <property type="entry name" value="RND-MFP_C"/>
    <property type="match status" value="1"/>
</dbReference>
<proteinExistence type="inferred from homology"/>
<dbReference type="InterPro" id="IPR058627">
    <property type="entry name" value="MdtA-like_C"/>
</dbReference>
<feature type="domain" description="CusB-like beta-barrel" evidence="6">
    <location>
        <begin position="207"/>
        <end position="275"/>
    </location>
</feature>
<name>A0A5M6IJA2_9PROT</name>
<evidence type="ECO:0000259" key="5">
    <source>
        <dbReference type="Pfam" id="PF25917"/>
    </source>
</evidence>
<dbReference type="PANTHER" id="PTHR30469">
    <property type="entry name" value="MULTIDRUG RESISTANCE PROTEIN MDTA"/>
    <property type="match status" value="1"/>
</dbReference>
<evidence type="ECO:0000256" key="4">
    <source>
        <dbReference type="SAM" id="Coils"/>
    </source>
</evidence>
<dbReference type="Proteomes" id="UP000325255">
    <property type="component" value="Unassembled WGS sequence"/>
</dbReference>
<evidence type="ECO:0000256" key="3">
    <source>
        <dbReference type="ARBA" id="ARBA00022448"/>
    </source>
</evidence>
<evidence type="ECO:0000313" key="9">
    <source>
        <dbReference type="Proteomes" id="UP000325255"/>
    </source>
</evidence>
<keyword evidence="4" id="KW-0175">Coiled coil</keyword>
<protein>
    <submittedName>
        <fullName evidence="8">Efflux RND transporter periplasmic adaptor subunit</fullName>
    </submittedName>
</protein>
<keyword evidence="9" id="KW-1185">Reference proteome</keyword>
<dbReference type="Gene3D" id="2.40.50.100">
    <property type="match status" value="1"/>
</dbReference>
<comment type="similarity">
    <text evidence="2">Belongs to the membrane fusion protein (MFP) (TC 8.A.1) family.</text>
</comment>
<keyword evidence="3" id="KW-0813">Transport</keyword>
<evidence type="ECO:0000256" key="2">
    <source>
        <dbReference type="ARBA" id="ARBA00009477"/>
    </source>
</evidence>
<dbReference type="NCBIfam" id="TIGR01730">
    <property type="entry name" value="RND_mfp"/>
    <property type="match status" value="1"/>
</dbReference>
<evidence type="ECO:0000259" key="6">
    <source>
        <dbReference type="Pfam" id="PF25954"/>
    </source>
</evidence>
<dbReference type="Pfam" id="PF25954">
    <property type="entry name" value="Beta-barrel_RND_2"/>
    <property type="match status" value="1"/>
</dbReference>